<name>A0A2P5D884_TREOI</name>
<keyword evidence="2" id="KW-1185">Reference proteome</keyword>
<comment type="caution">
    <text evidence="1">The sequence shown here is derived from an EMBL/GenBank/DDBJ whole genome shotgun (WGS) entry which is preliminary data.</text>
</comment>
<dbReference type="InParanoid" id="A0A2P5D884"/>
<evidence type="ECO:0000313" key="2">
    <source>
        <dbReference type="Proteomes" id="UP000237000"/>
    </source>
</evidence>
<sequence>MICWNAINVALAVQSFSLLSEESSILADISILLSRLRNVSVHHSPRKGTGVAHSLAQFGLNSTVGGVWLHTTPFCVLQAVAEDLSSSDFQ</sequence>
<protein>
    <submittedName>
        <fullName evidence="1">Uncharacterized protein</fullName>
    </submittedName>
</protein>
<dbReference type="AlphaFoldDB" id="A0A2P5D884"/>
<accession>A0A2P5D884</accession>
<organism evidence="1 2">
    <name type="scientific">Trema orientale</name>
    <name type="common">Charcoal tree</name>
    <name type="synonym">Celtis orientalis</name>
    <dbReference type="NCBI Taxonomy" id="63057"/>
    <lineage>
        <taxon>Eukaryota</taxon>
        <taxon>Viridiplantae</taxon>
        <taxon>Streptophyta</taxon>
        <taxon>Embryophyta</taxon>
        <taxon>Tracheophyta</taxon>
        <taxon>Spermatophyta</taxon>
        <taxon>Magnoliopsida</taxon>
        <taxon>eudicotyledons</taxon>
        <taxon>Gunneridae</taxon>
        <taxon>Pentapetalae</taxon>
        <taxon>rosids</taxon>
        <taxon>fabids</taxon>
        <taxon>Rosales</taxon>
        <taxon>Cannabaceae</taxon>
        <taxon>Trema</taxon>
    </lineage>
</organism>
<gene>
    <name evidence="1" type="ORF">TorRG33x02_259370</name>
</gene>
<proteinExistence type="predicted"/>
<dbReference type="EMBL" id="JXTC01000288">
    <property type="protein sequence ID" value="PON69511.1"/>
    <property type="molecule type" value="Genomic_DNA"/>
</dbReference>
<evidence type="ECO:0000313" key="1">
    <source>
        <dbReference type="EMBL" id="PON69511.1"/>
    </source>
</evidence>
<reference evidence="2" key="1">
    <citation type="submission" date="2016-06" db="EMBL/GenBank/DDBJ databases">
        <title>Parallel loss of symbiosis genes in relatives of nitrogen-fixing non-legume Parasponia.</title>
        <authorList>
            <person name="Van Velzen R."/>
            <person name="Holmer R."/>
            <person name="Bu F."/>
            <person name="Rutten L."/>
            <person name="Van Zeijl A."/>
            <person name="Liu W."/>
            <person name="Santuari L."/>
            <person name="Cao Q."/>
            <person name="Sharma T."/>
            <person name="Shen D."/>
            <person name="Roswanjaya Y."/>
            <person name="Wardhani T."/>
            <person name="Kalhor M.S."/>
            <person name="Jansen J."/>
            <person name="Van den Hoogen J."/>
            <person name="Gungor B."/>
            <person name="Hartog M."/>
            <person name="Hontelez J."/>
            <person name="Verver J."/>
            <person name="Yang W.-C."/>
            <person name="Schijlen E."/>
            <person name="Repin R."/>
            <person name="Schilthuizen M."/>
            <person name="Schranz E."/>
            <person name="Heidstra R."/>
            <person name="Miyata K."/>
            <person name="Fedorova E."/>
            <person name="Kohlen W."/>
            <person name="Bisseling T."/>
            <person name="Smit S."/>
            <person name="Geurts R."/>
        </authorList>
    </citation>
    <scope>NUCLEOTIDE SEQUENCE [LARGE SCALE GENOMIC DNA]</scope>
    <source>
        <strain evidence="2">cv. RG33-2</strain>
    </source>
</reference>
<dbReference type="Proteomes" id="UP000237000">
    <property type="component" value="Unassembled WGS sequence"/>
</dbReference>